<reference evidence="1 2" key="1">
    <citation type="submission" date="2022-05" db="EMBL/GenBank/DDBJ databases">
        <authorList>
            <consortium name="Genoscope - CEA"/>
            <person name="William W."/>
        </authorList>
    </citation>
    <scope>NUCLEOTIDE SEQUENCE [LARGE SCALE GENOMIC DNA]</scope>
</reference>
<evidence type="ECO:0000313" key="2">
    <source>
        <dbReference type="Proteomes" id="UP001159405"/>
    </source>
</evidence>
<evidence type="ECO:0000313" key="1">
    <source>
        <dbReference type="EMBL" id="CAH3181039.1"/>
    </source>
</evidence>
<sequence length="182" mass="22115">MEAKIRKELEGIEEVKNELRRTLSQGLGDLENVYFEENAYLETLYNHEQPEVDMHFKSISDAEMSLDKEELLKSLKQEKTKMYSHYANKHKLVEHQFALEIVDMEQRFKQQKNDLMNIFRREKSDMEKGFIKEKEDIRRKFEVEFRRILQQQRLKFESEIQGYEHDISVLKYQKNSWKSAFP</sequence>
<keyword evidence="2" id="KW-1185">Reference proteome</keyword>
<proteinExistence type="predicted"/>
<dbReference type="EMBL" id="CALNXK010000289">
    <property type="protein sequence ID" value="CAH3181039.1"/>
    <property type="molecule type" value="Genomic_DNA"/>
</dbReference>
<protein>
    <submittedName>
        <fullName evidence="1">Uncharacterized protein</fullName>
    </submittedName>
</protein>
<accession>A0ABN8RSL3</accession>
<name>A0ABN8RSL3_9CNID</name>
<dbReference type="Proteomes" id="UP001159405">
    <property type="component" value="Unassembled WGS sequence"/>
</dbReference>
<organism evidence="1 2">
    <name type="scientific">Porites lobata</name>
    <dbReference type="NCBI Taxonomy" id="104759"/>
    <lineage>
        <taxon>Eukaryota</taxon>
        <taxon>Metazoa</taxon>
        <taxon>Cnidaria</taxon>
        <taxon>Anthozoa</taxon>
        <taxon>Hexacorallia</taxon>
        <taxon>Scleractinia</taxon>
        <taxon>Fungiina</taxon>
        <taxon>Poritidae</taxon>
        <taxon>Porites</taxon>
    </lineage>
</organism>
<comment type="caution">
    <text evidence="1">The sequence shown here is derived from an EMBL/GenBank/DDBJ whole genome shotgun (WGS) entry which is preliminary data.</text>
</comment>
<gene>
    <name evidence="1" type="ORF">PLOB_00024105</name>
</gene>